<gene>
    <name evidence="5" type="ORF">A2777_03220</name>
</gene>
<evidence type="ECO:0000256" key="2">
    <source>
        <dbReference type="ARBA" id="ARBA00023125"/>
    </source>
</evidence>
<dbReference type="InterPro" id="IPR010982">
    <property type="entry name" value="Lambda_DNA-bd_dom_sf"/>
</dbReference>
<dbReference type="CDD" id="cd00093">
    <property type="entry name" value="HTH_XRE"/>
    <property type="match status" value="1"/>
</dbReference>
<dbReference type="PROSITE" id="PS50943">
    <property type="entry name" value="HTH_CROC1"/>
    <property type="match status" value="1"/>
</dbReference>
<dbReference type="Pfam" id="PF01381">
    <property type="entry name" value="HTH_3"/>
    <property type="match status" value="1"/>
</dbReference>
<keyword evidence="2" id="KW-0238">DNA-binding</keyword>
<evidence type="ECO:0000259" key="4">
    <source>
        <dbReference type="PROSITE" id="PS50943"/>
    </source>
</evidence>
<accession>A0A1F5Z5X5</accession>
<comment type="caution">
    <text evidence="5">The sequence shown here is derived from an EMBL/GenBank/DDBJ whole genome shotgun (WGS) entry which is preliminary data.</text>
</comment>
<dbReference type="GO" id="GO:0005829">
    <property type="term" value="C:cytosol"/>
    <property type="evidence" value="ECO:0007669"/>
    <property type="project" value="TreeGrafter"/>
</dbReference>
<dbReference type="Proteomes" id="UP000177354">
    <property type="component" value="Unassembled WGS sequence"/>
</dbReference>
<reference evidence="5 6" key="1">
    <citation type="journal article" date="2016" name="Nat. Commun.">
        <title>Thousands of microbial genomes shed light on interconnected biogeochemical processes in an aquifer system.</title>
        <authorList>
            <person name="Anantharaman K."/>
            <person name="Brown C.T."/>
            <person name="Hug L.A."/>
            <person name="Sharon I."/>
            <person name="Castelle C.J."/>
            <person name="Probst A.J."/>
            <person name="Thomas B.C."/>
            <person name="Singh A."/>
            <person name="Wilkins M.J."/>
            <person name="Karaoz U."/>
            <person name="Brodie E.L."/>
            <person name="Williams K.H."/>
            <person name="Hubbard S.S."/>
            <person name="Banfield J.F."/>
        </authorList>
    </citation>
    <scope>NUCLEOTIDE SEQUENCE [LARGE SCALE GENOMIC DNA]</scope>
</reference>
<evidence type="ECO:0000256" key="3">
    <source>
        <dbReference type="ARBA" id="ARBA00023163"/>
    </source>
</evidence>
<evidence type="ECO:0000313" key="6">
    <source>
        <dbReference type="Proteomes" id="UP000177354"/>
    </source>
</evidence>
<dbReference type="SMART" id="SM00530">
    <property type="entry name" value="HTH_XRE"/>
    <property type="match status" value="1"/>
</dbReference>
<evidence type="ECO:0000313" key="5">
    <source>
        <dbReference type="EMBL" id="OGG07846.1"/>
    </source>
</evidence>
<dbReference type="GO" id="GO:0003677">
    <property type="term" value="F:DNA binding"/>
    <property type="evidence" value="ECO:0007669"/>
    <property type="project" value="UniProtKB-KW"/>
</dbReference>
<keyword evidence="3" id="KW-0804">Transcription</keyword>
<dbReference type="InterPro" id="IPR050807">
    <property type="entry name" value="TransReg_Diox_bact_type"/>
</dbReference>
<sequence>MKATPTRMKFGERVRELREKAGLSQEELGFQAGLHRTYIGSIERGEQNVSIDNIHKITKALKISLSELSKSI</sequence>
<dbReference type="GO" id="GO:0003700">
    <property type="term" value="F:DNA-binding transcription factor activity"/>
    <property type="evidence" value="ECO:0007669"/>
    <property type="project" value="TreeGrafter"/>
</dbReference>
<name>A0A1F5Z5X5_9BACT</name>
<dbReference type="AlphaFoldDB" id="A0A1F5Z5X5"/>
<dbReference type="EMBL" id="MFJF01000008">
    <property type="protein sequence ID" value="OGG07846.1"/>
    <property type="molecule type" value="Genomic_DNA"/>
</dbReference>
<keyword evidence="1" id="KW-0805">Transcription regulation</keyword>
<dbReference type="PANTHER" id="PTHR46797:SF23">
    <property type="entry name" value="HTH-TYPE TRANSCRIPTIONAL REGULATOR SUTR"/>
    <property type="match status" value="1"/>
</dbReference>
<evidence type="ECO:0000256" key="1">
    <source>
        <dbReference type="ARBA" id="ARBA00023015"/>
    </source>
</evidence>
<protein>
    <submittedName>
        <fullName evidence="5">Transcriptional regulator</fullName>
    </submittedName>
</protein>
<dbReference type="SUPFAM" id="SSF47413">
    <property type="entry name" value="lambda repressor-like DNA-binding domains"/>
    <property type="match status" value="1"/>
</dbReference>
<proteinExistence type="predicted"/>
<organism evidence="5 6">
    <name type="scientific">Candidatus Gottesmanbacteria bacterium RIFCSPHIGHO2_01_FULL_40_15</name>
    <dbReference type="NCBI Taxonomy" id="1798376"/>
    <lineage>
        <taxon>Bacteria</taxon>
        <taxon>Candidatus Gottesmaniibacteriota</taxon>
    </lineage>
</organism>
<dbReference type="PANTHER" id="PTHR46797">
    <property type="entry name" value="HTH-TYPE TRANSCRIPTIONAL REGULATOR"/>
    <property type="match status" value="1"/>
</dbReference>
<dbReference type="InterPro" id="IPR001387">
    <property type="entry name" value="Cro/C1-type_HTH"/>
</dbReference>
<dbReference type="Gene3D" id="1.10.260.40">
    <property type="entry name" value="lambda repressor-like DNA-binding domains"/>
    <property type="match status" value="1"/>
</dbReference>
<feature type="domain" description="HTH cro/C1-type" evidence="4">
    <location>
        <begin position="14"/>
        <end position="68"/>
    </location>
</feature>